<dbReference type="InterPro" id="IPR036388">
    <property type="entry name" value="WH-like_DNA-bd_sf"/>
</dbReference>
<comment type="caution">
    <text evidence="5">The sequence shown here is derived from an EMBL/GenBank/DDBJ whole genome shotgun (WGS) entry which is preliminary data.</text>
</comment>
<dbReference type="Gene3D" id="1.10.10.10">
    <property type="entry name" value="Winged helix-like DNA-binding domain superfamily/Winged helix DNA-binding domain"/>
    <property type="match status" value="1"/>
</dbReference>
<evidence type="ECO:0000313" key="6">
    <source>
        <dbReference type="Proteomes" id="UP001184150"/>
    </source>
</evidence>
<keyword evidence="6" id="KW-1185">Reference proteome</keyword>
<dbReference type="PROSITE" id="PS50956">
    <property type="entry name" value="HTH_ASNC_2"/>
    <property type="match status" value="1"/>
</dbReference>
<dbReference type="Pfam" id="PF13404">
    <property type="entry name" value="HTH_AsnC-type"/>
    <property type="match status" value="1"/>
</dbReference>
<dbReference type="SUPFAM" id="SSF46785">
    <property type="entry name" value="Winged helix' DNA-binding domain"/>
    <property type="match status" value="1"/>
</dbReference>
<dbReference type="InterPro" id="IPR036390">
    <property type="entry name" value="WH_DNA-bd_sf"/>
</dbReference>
<name>A0ABU1MM17_9SPHN</name>
<dbReference type="SUPFAM" id="SSF54909">
    <property type="entry name" value="Dimeric alpha+beta barrel"/>
    <property type="match status" value="1"/>
</dbReference>
<protein>
    <submittedName>
        <fullName evidence="5">Lrp/AsnC family leucine-responsive transcriptional regulator</fullName>
    </submittedName>
</protein>
<dbReference type="SMART" id="SM00344">
    <property type="entry name" value="HTH_ASNC"/>
    <property type="match status" value="1"/>
</dbReference>
<feature type="domain" description="HTH asnC-type" evidence="4">
    <location>
        <begin position="1"/>
        <end position="62"/>
    </location>
</feature>
<keyword evidence="3" id="KW-0804">Transcription</keyword>
<dbReference type="PANTHER" id="PTHR30154">
    <property type="entry name" value="LEUCINE-RESPONSIVE REGULATORY PROTEIN"/>
    <property type="match status" value="1"/>
</dbReference>
<dbReference type="InterPro" id="IPR019887">
    <property type="entry name" value="Tscrpt_reg_AsnC/Lrp_C"/>
</dbReference>
<dbReference type="InterPro" id="IPR000485">
    <property type="entry name" value="AsnC-type_HTH_dom"/>
</dbReference>
<dbReference type="Proteomes" id="UP001184150">
    <property type="component" value="Unassembled WGS sequence"/>
</dbReference>
<dbReference type="InterPro" id="IPR011008">
    <property type="entry name" value="Dimeric_a/b-barrel"/>
</dbReference>
<accession>A0ABU1MM17</accession>
<keyword evidence="1" id="KW-0805">Transcription regulation</keyword>
<dbReference type="PANTHER" id="PTHR30154:SF46">
    <property type="entry name" value="TRANSCRIPTIONAL REGULATORY PROTEIN"/>
    <property type="match status" value="1"/>
</dbReference>
<keyword evidence="2" id="KW-0238">DNA-binding</keyword>
<dbReference type="InterPro" id="IPR019888">
    <property type="entry name" value="Tscrpt_reg_AsnC-like"/>
</dbReference>
<evidence type="ECO:0000313" key="5">
    <source>
        <dbReference type="EMBL" id="MDR6511375.1"/>
    </source>
</evidence>
<dbReference type="Pfam" id="PF01037">
    <property type="entry name" value="AsnC_trans_reg"/>
    <property type="match status" value="1"/>
</dbReference>
<evidence type="ECO:0000256" key="3">
    <source>
        <dbReference type="ARBA" id="ARBA00023163"/>
    </source>
</evidence>
<evidence type="ECO:0000256" key="1">
    <source>
        <dbReference type="ARBA" id="ARBA00023015"/>
    </source>
</evidence>
<evidence type="ECO:0000256" key="2">
    <source>
        <dbReference type="ARBA" id="ARBA00023125"/>
    </source>
</evidence>
<organism evidence="5 6">
    <name type="scientific">Novosphingobium capsulatum</name>
    <dbReference type="NCBI Taxonomy" id="13688"/>
    <lineage>
        <taxon>Bacteria</taxon>
        <taxon>Pseudomonadati</taxon>
        <taxon>Pseudomonadota</taxon>
        <taxon>Alphaproteobacteria</taxon>
        <taxon>Sphingomonadales</taxon>
        <taxon>Sphingomonadaceae</taxon>
        <taxon>Novosphingobium</taxon>
    </lineage>
</organism>
<dbReference type="Gene3D" id="3.30.70.920">
    <property type="match status" value="1"/>
</dbReference>
<reference evidence="5 6" key="1">
    <citation type="submission" date="2023-07" db="EMBL/GenBank/DDBJ databases">
        <title>Sorghum-associated microbial communities from plants grown in Nebraska, USA.</title>
        <authorList>
            <person name="Schachtman D."/>
        </authorList>
    </citation>
    <scope>NUCLEOTIDE SEQUENCE [LARGE SCALE GENOMIC DNA]</scope>
    <source>
        <strain evidence="5 6">DS1027</strain>
    </source>
</reference>
<dbReference type="RefSeq" id="WP_054130365.1">
    <property type="nucleotide sequence ID" value="NZ_CP140000.1"/>
</dbReference>
<proteinExistence type="predicted"/>
<evidence type="ECO:0000259" key="4">
    <source>
        <dbReference type="PROSITE" id="PS50956"/>
    </source>
</evidence>
<dbReference type="EMBL" id="JAVDRD010000005">
    <property type="protein sequence ID" value="MDR6511375.1"/>
    <property type="molecule type" value="Genomic_DNA"/>
</dbReference>
<dbReference type="PRINTS" id="PR00033">
    <property type="entry name" value="HTHASNC"/>
</dbReference>
<sequence>MDRIDHRILAHLQADASASHADLAEAVHLSPSQCSRRIARLRETGVIRGQVALLDEAALGLGVEAYVTVTMASYAREVVGGFHERIAGLPAVVDCCALTGDADYLLRIVAHDLAAFTTLLNEEILGHGDVANLRSSIVLDRIKRTTALPLPAPHG</sequence>
<gene>
    <name evidence="5" type="ORF">J2792_002247</name>
</gene>